<proteinExistence type="predicted"/>
<dbReference type="AlphaFoldDB" id="H9UJX8"/>
<dbReference type="Gene3D" id="3.40.630.30">
    <property type="match status" value="1"/>
</dbReference>
<protein>
    <recommendedName>
        <fullName evidence="3">GNAT family N-acetyltransferase</fullName>
    </recommendedName>
</protein>
<dbReference type="RefSeq" id="WP_014455804.1">
    <property type="nucleotide sequence ID" value="NC_017098.1"/>
</dbReference>
<evidence type="ECO:0000313" key="1">
    <source>
        <dbReference type="EMBL" id="AFG37821.1"/>
    </source>
</evidence>
<dbReference type="OrthoDB" id="9776898at2"/>
<dbReference type="STRING" id="889378.Spiaf_1764"/>
<dbReference type="EMBL" id="CP003282">
    <property type="protein sequence ID" value="AFG37821.1"/>
    <property type="molecule type" value="Genomic_DNA"/>
</dbReference>
<dbReference type="HOGENOM" id="CLU_036032_1_0_12"/>
<dbReference type="Proteomes" id="UP000007383">
    <property type="component" value="Chromosome"/>
</dbReference>
<gene>
    <name evidence="1" type="ordered locus">Spiaf_1764</name>
</gene>
<dbReference type="InterPro" id="IPR016181">
    <property type="entry name" value="Acyl_CoA_acyltransferase"/>
</dbReference>
<dbReference type="PANTHER" id="PTHR47017:SF1">
    <property type="entry name" value="ACYL-COA"/>
    <property type="match status" value="1"/>
</dbReference>
<dbReference type="KEGG" id="sfc:Spiaf_1764"/>
<evidence type="ECO:0000313" key="2">
    <source>
        <dbReference type="Proteomes" id="UP000007383"/>
    </source>
</evidence>
<dbReference type="InterPro" id="IPR007434">
    <property type="entry name" value="FemAB-like"/>
</dbReference>
<accession>H9UJX8</accession>
<dbReference type="Pfam" id="PF04339">
    <property type="entry name" value="FemAB_like"/>
    <property type="match status" value="1"/>
</dbReference>
<dbReference type="eggNOG" id="COG3146">
    <property type="taxonomic scope" value="Bacteria"/>
</dbReference>
<dbReference type="SUPFAM" id="SSF55729">
    <property type="entry name" value="Acyl-CoA N-acyltransferases (Nat)"/>
    <property type="match status" value="1"/>
</dbReference>
<name>H9UJX8_SPIAZ</name>
<dbReference type="PANTHER" id="PTHR47017">
    <property type="entry name" value="ACYL-COA"/>
    <property type="match status" value="1"/>
</dbReference>
<reference evidence="2" key="1">
    <citation type="journal article" date="2013" name="Stand. Genomic Sci.">
        <title>Complete genome sequence of the halophilic bacterium Spirochaeta africana type strain (Z-7692(T)) from the alkaline Lake Magadi in the East African Rift.</title>
        <authorList>
            <person name="Liolos K."/>
            <person name="Abt B."/>
            <person name="Scheuner C."/>
            <person name="Teshima H."/>
            <person name="Held B."/>
            <person name="Lapidus A."/>
            <person name="Nolan M."/>
            <person name="Lucas S."/>
            <person name="Deshpande S."/>
            <person name="Cheng J.F."/>
            <person name="Tapia R."/>
            <person name="Goodwin L.A."/>
            <person name="Pitluck S."/>
            <person name="Pagani I."/>
            <person name="Ivanova N."/>
            <person name="Mavromatis K."/>
            <person name="Mikhailova N."/>
            <person name="Huntemann M."/>
            <person name="Pati A."/>
            <person name="Chen A."/>
            <person name="Palaniappan K."/>
            <person name="Land M."/>
            <person name="Rohde M."/>
            <person name="Tindall B.J."/>
            <person name="Detter J.C."/>
            <person name="Goker M."/>
            <person name="Bristow J."/>
            <person name="Eisen J.A."/>
            <person name="Markowitz V."/>
            <person name="Hugenholtz P."/>
            <person name="Woyke T."/>
            <person name="Klenk H.P."/>
            <person name="Kyrpides N.C."/>
        </authorList>
    </citation>
    <scope>NUCLEOTIDE SEQUENCE</scope>
    <source>
        <strain evidence="2">ATCC 700263 / DSM 8902 / Z-7692</strain>
    </source>
</reference>
<evidence type="ECO:0008006" key="3">
    <source>
        <dbReference type="Google" id="ProtNLM"/>
    </source>
</evidence>
<organism evidence="1 2">
    <name type="scientific">Spirochaeta africana (strain ATCC 700263 / DSM 8902 / Z-7692)</name>
    <dbReference type="NCBI Taxonomy" id="889378"/>
    <lineage>
        <taxon>Bacteria</taxon>
        <taxon>Pseudomonadati</taxon>
        <taxon>Spirochaetota</taxon>
        <taxon>Spirochaetia</taxon>
        <taxon>Spirochaetales</taxon>
        <taxon>Spirochaetaceae</taxon>
        <taxon>Spirochaeta</taxon>
    </lineage>
</organism>
<sequence length="416" mass="47633">MDTDLNGLWLQLHRSIHEIPRADWQRLAVTASPLMQWDWLAALEDSGSVSAETDWAPRHAAVRDADGVLIAAAPFYRRDKSSAGEFVFDFAWIDAAEQLGFAYFPKLVGMSPATPIPAFEILMDTSWCQHHQIASDRLSGHVLQRIREQALQEGIASIHLQFVSPSLCATAAGSGFQEWRHAGFEWHNRGYRDWDHYLEHLTKDRRRTARRERRRLREQGVVTEVRQGSTIPHSWLSLMYRYYRNTTDQFGPWAARFLRKDFFLRLHEAAGEHLVFVAAFLTDTNEADQTSVLHDAEPVALAMLLSNGSELMGRYWGCSQQLPYLHFECCYYTPIEWAIQHGISRFNPGMGGEHKIHRGFEGARHFSQHWFADQRMALLFAGNIHQFNDFTQQELAAASQLSALYTLRKGDGDGNT</sequence>
<keyword evidence="2" id="KW-1185">Reference proteome</keyword>
<dbReference type="PATRIC" id="fig|889378.3.peg.1753"/>